<proteinExistence type="predicted"/>
<evidence type="ECO:0000313" key="2">
    <source>
        <dbReference type="EMBL" id="CAJ0805569.1"/>
    </source>
</evidence>
<name>A0ABM9JW58_9RALS</name>
<organism evidence="2 3">
    <name type="scientific">Ralstonia psammae</name>
    <dbReference type="NCBI Taxonomy" id="3058598"/>
    <lineage>
        <taxon>Bacteria</taxon>
        <taxon>Pseudomonadati</taxon>
        <taxon>Pseudomonadota</taxon>
        <taxon>Betaproteobacteria</taxon>
        <taxon>Burkholderiales</taxon>
        <taxon>Burkholderiaceae</taxon>
        <taxon>Ralstonia</taxon>
    </lineage>
</organism>
<feature type="transmembrane region" description="Helical" evidence="1">
    <location>
        <begin position="28"/>
        <end position="48"/>
    </location>
</feature>
<gene>
    <name evidence="2" type="ORF">LMG19083_04256</name>
</gene>
<evidence type="ECO:0000313" key="3">
    <source>
        <dbReference type="Proteomes" id="UP001189813"/>
    </source>
</evidence>
<keyword evidence="1" id="KW-0812">Transmembrane</keyword>
<protein>
    <recommendedName>
        <fullName evidence="4">DUF3309 domain-containing protein</fullName>
    </recommendedName>
</protein>
<reference evidence="2 3" key="1">
    <citation type="submission" date="2023-07" db="EMBL/GenBank/DDBJ databases">
        <authorList>
            <person name="Peeters C."/>
        </authorList>
    </citation>
    <scope>NUCLEOTIDE SEQUENCE [LARGE SCALE GENOMIC DNA]</scope>
    <source>
        <strain evidence="2 3">LMG 19083</strain>
    </source>
</reference>
<keyword evidence="1" id="KW-1133">Transmembrane helix</keyword>
<comment type="caution">
    <text evidence="2">The sequence shown here is derived from an EMBL/GenBank/DDBJ whole genome shotgun (WGS) entry which is preliminary data.</text>
</comment>
<sequence>MSVGALLLAILAVAIVGAVPVWPYNTEWSYGPSGAIGVLVLFVLVLMLTGQI</sequence>
<dbReference type="InterPro" id="IPR021738">
    <property type="entry name" value="DUF3309"/>
</dbReference>
<evidence type="ECO:0000256" key="1">
    <source>
        <dbReference type="SAM" id="Phobius"/>
    </source>
</evidence>
<dbReference type="Proteomes" id="UP001189813">
    <property type="component" value="Unassembled WGS sequence"/>
</dbReference>
<accession>A0ABM9JW58</accession>
<dbReference type="EMBL" id="CATZBU010000014">
    <property type="protein sequence ID" value="CAJ0805569.1"/>
    <property type="molecule type" value="Genomic_DNA"/>
</dbReference>
<dbReference type="RefSeq" id="WP_316668386.1">
    <property type="nucleotide sequence ID" value="NZ_CATZBU010000014.1"/>
</dbReference>
<keyword evidence="3" id="KW-1185">Reference proteome</keyword>
<keyword evidence="1" id="KW-0472">Membrane</keyword>
<evidence type="ECO:0008006" key="4">
    <source>
        <dbReference type="Google" id="ProtNLM"/>
    </source>
</evidence>
<dbReference type="Pfam" id="PF11752">
    <property type="entry name" value="DUF3309"/>
    <property type="match status" value="1"/>
</dbReference>